<proteinExistence type="predicted"/>
<feature type="compositionally biased region" description="Basic residues" evidence="1">
    <location>
        <begin position="113"/>
        <end position="122"/>
    </location>
</feature>
<feature type="compositionally biased region" description="Basic and acidic residues" evidence="1">
    <location>
        <begin position="208"/>
        <end position="217"/>
    </location>
</feature>
<reference evidence="3" key="1">
    <citation type="submission" date="2022-01" db="EMBL/GenBank/DDBJ databases">
        <authorList>
            <person name="King R."/>
        </authorList>
    </citation>
    <scope>NUCLEOTIDE SEQUENCE</scope>
</reference>
<feature type="chain" id="PRO_5040301951" evidence="2">
    <location>
        <begin position="22"/>
        <end position="313"/>
    </location>
</feature>
<accession>A0A9P0DSV3</accession>
<feature type="compositionally biased region" description="Basic and acidic residues" evidence="1">
    <location>
        <begin position="161"/>
        <end position="170"/>
    </location>
</feature>
<dbReference type="Proteomes" id="UP001153737">
    <property type="component" value="Chromosome 3"/>
</dbReference>
<feature type="compositionally biased region" description="Basic and acidic residues" evidence="1">
    <location>
        <begin position="76"/>
        <end position="89"/>
    </location>
</feature>
<evidence type="ECO:0000256" key="1">
    <source>
        <dbReference type="SAM" id="MobiDB-lite"/>
    </source>
</evidence>
<evidence type="ECO:0000313" key="4">
    <source>
        <dbReference type="Proteomes" id="UP001153737"/>
    </source>
</evidence>
<organism evidence="3 4">
    <name type="scientific">Phaedon cochleariae</name>
    <name type="common">Mustard beetle</name>
    <dbReference type="NCBI Taxonomy" id="80249"/>
    <lineage>
        <taxon>Eukaryota</taxon>
        <taxon>Metazoa</taxon>
        <taxon>Ecdysozoa</taxon>
        <taxon>Arthropoda</taxon>
        <taxon>Hexapoda</taxon>
        <taxon>Insecta</taxon>
        <taxon>Pterygota</taxon>
        <taxon>Neoptera</taxon>
        <taxon>Endopterygota</taxon>
        <taxon>Coleoptera</taxon>
        <taxon>Polyphaga</taxon>
        <taxon>Cucujiformia</taxon>
        <taxon>Chrysomeloidea</taxon>
        <taxon>Chrysomelidae</taxon>
        <taxon>Chrysomelinae</taxon>
        <taxon>Chrysomelini</taxon>
        <taxon>Phaedon</taxon>
    </lineage>
</organism>
<evidence type="ECO:0000313" key="3">
    <source>
        <dbReference type="EMBL" id="CAH1159663.1"/>
    </source>
</evidence>
<dbReference type="AlphaFoldDB" id="A0A9P0DSV3"/>
<feature type="compositionally biased region" description="Basic and acidic residues" evidence="1">
    <location>
        <begin position="181"/>
        <end position="198"/>
    </location>
</feature>
<keyword evidence="2" id="KW-0732">Signal</keyword>
<protein>
    <submittedName>
        <fullName evidence="3">Uncharacterized protein</fullName>
    </submittedName>
</protein>
<keyword evidence="4" id="KW-1185">Reference proteome</keyword>
<gene>
    <name evidence="3" type="ORF">PHAECO_LOCUS7625</name>
</gene>
<feature type="compositionally biased region" description="Polar residues" evidence="1">
    <location>
        <begin position="90"/>
        <end position="100"/>
    </location>
</feature>
<name>A0A9P0DSV3_PHACE</name>
<dbReference type="EMBL" id="OU896709">
    <property type="protein sequence ID" value="CAH1159663.1"/>
    <property type="molecule type" value="Genomic_DNA"/>
</dbReference>
<dbReference type="OrthoDB" id="6620482at2759"/>
<dbReference type="InterPro" id="IPR031959">
    <property type="entry name" value="DUF4779"/>
</dbReference>
<dbReference type="Pfam" id="PF16009">
    <property type="entry name" value="DUF4779"/>
    <property type="match status" value="1"/>
</dbReference>
<reference evidence="3" key="2">
    <citation type="submission" date="2022-10" db="EMBL/GenBank/DDBJ databases">
        <authorList>
            <consortium name="ENA_rothamsted_submissions"/>
            <consortium name="culmorum"/>
            <person name="King R."/>
        </authorList>
    </citation>
    <scope>NUCLEOTIDE SEQUENCE</scope>
</reference>
<feature type="region of interest" description="Disordered" evidence="1">
    <location>
        <begin position="72"/>
        <end position="227"/>
    </location>
</feature>
<sequence>MCHRNFGIVVFSLVVLVCVGANPIIIRSGVVKTQGQKQDANSYDATHHKGIANFEGDEGFNKGNEKKYLSSVDSGRYGEESDKRKDHLDQNSYDKGSFYQNGGGDVSDFADKKAHKKGHHKSGFQNSYHKDEQGSNSSYFDDGNDEGDEYVYKTHKGSYGDAEKDNRRGGNTDASHYSNEGGKRGQYDNAGKFEKDLGNRQTYNRNKYNNDREDANRRNLANAYGSGGRYNEEKYVERRPYYNNPYEDPYYNSYNRYNEGYPKKHITIYEDPRYDGRLSYKNSNRYGDDYVELDVRPPYRDAYHDRRPSYDYY</sequence>
<feature type="signal peptide" evidence="2">
    <location>
        <begin position="1"/>
        <end position="21"/>
    </location>
</feature>
<evidence type="ECO:0000256" key="2">
    <source>
        <dbReference type="SAM" id="SignalP"/>
    </source>
</evidence>